<dbReference type="AlphaFoldDB" id="A0A099T1Z1"/>
<sequence length="107" mass="11274">MIEITDVAATELKALLEAEDKQDHALRIFVAGMGCSGIQYGMALDNEISDEDITVESKEIKVVMGSDISEQLDKATIDYIDTEGGKGFIIDNPAAASGCSSCGGSCH</sequence>
<comment type="caution">
    <text evidence="2">The sequence shown here is derived from an EMBL/GenBank/DDBJ whole genome shotgun (WGS) entry which is preliminary data.</text>
</comment>
<dbReference type="Proteomes" id="UP000029859">
    <property type="component" value="Unassembled WGS sequence"/>
</dbReference>
<dbReference type="Pfam" id="PF01521">
    <property type="entry name" value="Fe-S_biosyn"/>
    <property type="match status" value="1"/>
</dbReference>
<proteinExistence type="predicted"/>
<evidence type="ECO:0000313" key="2">
    <source>
        <dbReference type="EMBL" id="KGK98944.1"/>
    </source>
</evidence>
<dbReference type="RefSeq" id="WP_048193378.1">
    <property type="nucleotide sequence ID" value="NZ_CAAGSM010000002.1"/>
</dbReference>
<dbReference type="InterPro" id="IPR035903">
    <property type="entry name" value="HesB-like_dom_sf"/>
</dbReference>
<dbReference type="OrthoDB" id="52656at2157"/>
<gene>
    <name evidence="2" type="ORF">LI82_02555</name>
</gene>
<dbReference type="GO" id="GO:0051537">
    <property type="term" value="F:2 iron, 2 sulfur cluster binding"/>
    <property type="evidence" value="ECO:0007669"/>
    <property type="project" value="TreeGrafter"/>
</dbReference>
<dbReference type="InterPro" id="IPR000361">
    <property type="entry name" value="ATAP_core_dom"/>
</dbReference>
<dbReference type="Gene3D" id="2.60.300.12">
    <property type="entry name" value="HesB-like domain"/>
    <property type="match status" value="1"/>
</dbReference>
<feature type="domain" description="Core" evidence="1">
    <location>
        <begin position="2"/>
        <end position="100"/>
    </location>
</feature>
<dbReference type="NCBIfam" id="TIGR00049">
    <property type="entry name" value="iron-sulfur cluster assembly accessory protein"/>
    <property type="match status" value="1"/>
</dbReference>
<organism evidence="2 3">
    <name type="scientific">Methanococcoides methylutens</name>
    <dbReference type="NCBI Taxonomy" id="2226"/>
    <lineage>
        <taxon>Archaea</taxon>
        <taxon>Methanobacteriati</taxon>
        <taxon>Methanobacteriota</taxon>
        <taxon>Stenosarchaea group</taxon>
        <taxon>Methanomicrobia</taxon>
        <taxon>Methanosarcinales</taxon>
        <taxon>Methanosarcinaceae</taxon>
        <taxon>Methanococcoides</taxon>
    </lineage>
</organism>
<dbReference type="GO" id="GO:0051539">
    <property type="term" value="F:4 iron, 4 sulfur cluster binding"/>
    <property type="evidence" value="ECO:0007669"/>
    <property type="project" value="TreeGrafter"/>
</dbReference>
<evidence type="ECO:0000313" key="3">
    <source>
        <dbReference type="Proteomes" id="UP000029859"/>
    </source>
</evidence>
<dbReference type="InterPro" id="IPR016092">
    <property type="entry name" value="ATAP"/>
</dbReference>
<protein>
    <submittedName>
        <fullName evidence="2">Heme biosynthesis protein HemY</fullName>
    </submittedName>
</protein>
<name>A0A099T1Z1_METMT</name>
<dbReference type="SUPFAM" id="SSF89360">
    <property type="entry name" value="HesB-like domain"/>
    <property type="match status" value="1"/>
</dbReference>
<reference evidence="2 3" key="1">
    <citation type="submission" date="2014-09" db="EMBL/GenBank/DDBJ databases">
        <title>Draft genome sequence of an obligately methylotrophic methanogen, Methanococcoides methylutens, isolated from marine sediment.</title>
        <authorList>
            <person name="Guan Y."/>
            <person name="Ngugi D.K."/>
            <person name="Blom J."/>
            <person name="Ali S."/>
            <person name="Ferry J.G."/>
            <person name="Stingl U."/>
        </authorList>
    </citation>
    <scope>NUCLEOTIDE SEQUENCE [LARGE SCALE GENOMIC DNA]</scope>
    <source>
        <strain evidence="2 3">DSM 2657</strain>
    </source>
</reference>
<dbReference type="EMBL" id="JRHO01000009">
    <property type="protein sequence ID" value="KGK98944.1"/>
    <property type="molecule type" value="Genomic_DNA"/>
</dbReference>
<evidence type="ECO:0000259" key="1">
    <source>
        <dbReference type="Pfam" id="PF01521"/>
    </source>
</evidence>
<dbReference type="PANTHER" id="PTHR43011">
    <property type="entry name" value="IRON-SULFUR CLUSTER ASSEMBLY 2 HOMOLOG, MITOCHONDRIAL"/>
    <property type="match status" value="1"/>
</dbReference>
<dbReference type="GO" id="GO:0005506">
    <property type="term" value="F:iron ion binding"/>
    <property type="evidence" value="ECO:0007669"/>
    <property type="project" value="TreeGrafter"/>
</dbReference>
<accession>A0A099T1Z1</accession>
<keyword evidence="3" id="KW-1185">Reference proteome</keyword>
<dbReference type="GO" id="GO:0016226">
    <property type="term" value="P:iron-sulfur cluster assembly"/>
    <property type="evidence" value="ECO:0007669"/>
    <property type="project" value="InterPro"/>
</dbReference>
<dbReference type="PANTHER" id="PTHR43011:SF1">
    <property type="entry name" value="IRON-SULFUR CLUSTER ASSEMBLY 2 HOMOLOG, MITOCHONDRIAL"/>
    <property type="match status" value="1"/>
</dbReference>